<protein>
    <submittedName>
        <fullName evidence="2">Uncharacterized protein</fullName>
    </submittedName>
</protein>
<reference evidence="2 3" key="1">
    <citation type="journal article" date="2018" name="Cell">
        <title>The Chara Genome: Secondary Complexity and Implications for Plant Terrestrialization.</title>
        <authorList>
            <person name="Nishiyama T."/>
            <person name="Sakayama H."/>
            <person name="Vries J.D."/>
            <person name="Buschmann H."/>
            <person name="Saint-Marcoux D."/>
            <person name="Ullrich K.K."/>
            <person name="Haas F.B."/>
            <person name="Vanderstraeten L."/>
            <person name="Becker D."/>
            <person name="Lang D."/>
            <person name="Vosolsobe S."/>
            <person name="Rombauts S."/>
            <person name="Wilhelmsson P.K.I."/>
            <person name="Janitza P."/>
            <person name="Kern R."/>
            <person name="Heyl A."/>
            <person name="Rumpler F."/>
            <person name="Villalobos L.I.A.C."/>
            <person name="Clay J.M."/>
            <person name="Skokan R."/>
            <person name="Toyoda A."/>
            <person name="Suzuki Y."/>
            <person name="Kagoshima H."/>
            <person name="Schijlen E."/>
            <person name="Tajeshwar N."/>
            <person name="Catarino B."/>
            <person name="Hetherington A.J."/>
            <person name="Saltykova A."/>
            <person name="Bonnot C."/>
            <person name="Breuninger H."/>
            <person name="Symeonidi A."/>
            <person name="Radhakrishnan G.V."/>
            <person name="Van Nieuwerburgh F."/>
            <person name="Deforce D."/>
            <person name="Chang C."/>
            <person name="Karol K.G."/>
            <person name="Hedrich R."/>
            <person name="Ulvskov P."/>
            <person name="Glockner G."/>
            <person name="Delwiche C.F."/>
            <person name="Petrasek J."/>
            <person name="Van de Peer Y."/>
            <person name="Friml J."/>
            <person name="Beilby M."/>
            <person name="Dolan L."/>
            <person name="Kohara Y."/>
            <person name="Sugano S."/>
            <person name="Fujiyama A."/>
            <person name="Delaux P.-M."/>
            <person name="Quint M."/>
            <person name="TheiBen G."/>
            <person name="Hagemann M."/>
            <person name="Harholt J."/>
            <person name="Dunand C."/>
            <person name="Zachgo S."/>
            <person name="Langdale J."/>
            <person name="Maumus F."/>
            <person name="Straeten D.V.D."/>
            <person name="Gould S.B."/>
            <person name="Rensing S.A."/>
        </authorList>
    </citation>
    <scope>NUCLEOTIDE SEQUENCE [LARGE SCALE GENOMIC DNA]</scope>
    <source>
        <strain evidence="2 3">S276</strain>
    </source>
</reference>
<dbReference type="Gramene" id="GBG61880">
    <property type="protein sequence ID" value="GBG61880"/>
    <property type="gene ID" value="CBR_g23831"/>
</dbReference>
<organism evidence="2 3">
    <name type="scientific">Chara braunii</name>
    <name type="common">Braun's stonewort</name>
    <dbReference type="NCBI Taxonomy" id="69332"/>
    <lineage>
        <taxon>Eukaryota</taxon>
        <taxon>Viridiplantae</taxon>
        <taxon>Streptophyta</taxon>
        <taxon>Charophyceae</taxon>
        <taxon>Charales</taxon>
        <taxon>Characeae</taxon>
        <taxon>Chara</taxon>
    </lineage>
</organism>
<evidence type="ECO:0000313" key="3">
    <source>
        <dbReference type="Proteomes" id="UP000265515"/>
    </source>
</evidence>
<comment type="caution">
    <text evidence="2">The sequence shown here is derived from an EMBL/GenBank/DDBJ whole genome shotgun (WGS) entry which is preliminary data.</text>
</comment>
<accession>A0A388JVS2</accession>
<gene>
    <name evidence="2" type="ORF">CBR_g23831</name>
</gene>
<evidence type="ECO:0000256" key="1">
    <source>
        <dbReference type="SAM" id="MobiDB-lite"/>
    </source>
</evidence>
<dbReference type="AlphaFoldDB" id="A0A388JVS2"/>
<dbReference type="EMBL" id="BFEA01000023">
    <property type="protein sequence ID" value="GBG61880.1"/>
    <property type="molecule type" value="Genomic_DNA"/>
</dbReference>
<name>A0A388JVS2_CHABU</name>
<keyword evidence="3" id="KW-1185">Reference proteome</keyword>
<proteinExistence type="predicted"/>
<sequence>MPKAVLWPGVPWKTVEFKSQLRSLPVWNVSGKPIPFVLFATEVLQGLTAGAIVATPDAAVLSVERIDPRDAATLPHLGVAQVNNEQMKQIEAGEGSGTNQTDAGAGGEAGRHVSMQGAGERTHGQAKKMTGHKRRLLQMPNNNFFASTALAAKDAYVVQVDPKTDVSRIIVVGVNSLVSDVAGNPASFQAGRVYYGKCLE</sequence>
<feature type="region of interest" description="Disordered" evidence="1">
    <location>
        <begin position="94"/>
        <end position="126"/>
    </location>
</feature>
<evidence type="ECO:0000313" key="2">
    <source>
        <dbReference type="EMBL" id="GBG61880.1"/>
    </source>
</evidence>
<dbReference type="Proteomes" id="UP000265515">
    <property type="component" value="Unassembled WGS sequence"/>
</dbReference>